<keyword evidence="4" id="KW-1185">Reference proteome</keyword>
<gene>
    <name evidence="3" type="ORF">B4U80_12084</name>
</gene>
<evidence type="ECO:0000313" key="3">
    <source>
        <dbReference type="EMBL" id="RWS20426.1"/>
    </source>
</evidence>
<sequence length="292" mass="32979">MCHFLSKNICSRWKKTALKCIYIHDKEVPFVEAQKVCNNLGHSLVMPKTKDEMNDIAANVRHMKSVVYDGTGAPIWFGMKWDSDSLKVYYTDGTQVKLPNSFWENGEPTSTWSEAMKCVFYYADYMKLSSTSCNANSFPICDQALKPMPDTYEKGTTTTTTTTQKPTTTPKPIVPEIIPKPAVASVDAINKLNENDNSLKQTIDKINNAEKENKQNINNAKDEITNKMKEEEKKGKEREQQMSSKYDSIKKDMDDKIKSTTDDIKNKVNGLDEKTNSKNAQKDVAAVTKATD</sequence>
<evidence type="ECO:0000313" key="4">
    <source>
        <dbReference type="Proteomes" id="UP000288716"/>
    </source>
</evidence>
<reference evidence="3 4" key="1">
    <citation type="journal article" date="2018" name="Gigascience">
        <title>Genomes of trombidid mites reveal novel predicted allergens and laterally-transferred genes associated with secondary metabolism.</title>
        <authorList>
            <person name="Dong X."/>
            <person name="Chaisiri K."/>
            <person name="Xia D."/>
            <person name="Armstrong S.D."/>
            <person name="Fang Y."/>
            <person name="Donnelly M.J."/>
            <person name="Kadowaki T."/>
            <person name="McGarry J.W."/>
            <person name="Darby A.C."/>
            <person name="Makepeace B.L."/>
        </authorList>
    </citation>
    <scope>NUCLEOTIDE SEQUENCE [LARGE SCALE GENOMIC DNA]</scope>
    <source>
        <strain evidence="3">UoL-UT</strain>
    </source>
</reference>
<dbReference type="InterPro" id="IPR001304">
    <property type="entry name" value="C-type_lectin-like"/>
</dbReference>
<dbReference type="PROSITE" id="PS50041">
    <property type="entry name" value="C_TYPE_LECTIN_2"/>
    <property type="match status" value="1"/>
</dbReference>
<accession>A0A443RYM3</accession>
<feature type="domain" description="C-type lectin" evidence="2">
    <location>
        <begin position="16"/>
        <end position="142"/>
    </location>
</feature>
<proteinExistence type="predicted"/>
<feature type="compositionally biased region" description="Low complexity" evidence="1">
    <location>
        <begin position="156"/>
        <end position="175"/>
    </location>
</feature>
<feature type="region of interest" description="Disordered" evidence="1">
    <location>
        <begin position="210"/>
        <end position="292"/>
    </location>
</feature>
<dbReference type="Pfam" id="PF00059">
    <property type="entry name" value="Lectin_C"/>
    <property type="match status" value="1"/>
</dbReference>
<protein>
    <recommendedName>
        <fullName evidence="2">C-type lectin domain-containing protein</fullName>
    </recommendedName>
</protein>
<dbReference type="CDD" id="cd00037">
    <property type="entry name" value="CLECT"/>
    <property type="match status" value="1"/>
</dbReference>
<dbReference type="AlphaFoldDB" id="A0A443RYM3"/>
<evidence type="ECO:0000259" key="2">
    <source>
        <dbReference type="PROSITE" id="PS50041"/>
    </source>
</evidence>
<dbReference type="SMART" id="SM00034">
    <property type="entry name" value="CLECT"/>
    <property type="match status" value="1"/>
</dbReference>
<name>A0A443RYM3_9ACAR</name>
<dbReference type="Gene3D" id="3.10.100.10">
    <property type="entry name" value="Mannose-Binding Protein A, subunit A"/>
    <property type="match status" value="1"/>
</dbReference>
<feature type="compositionally biased region" description="Basic and acidic residues" evidence="1">
    <location>
        <begin position="210"/>
        <end position="240"/>
    </location>
</feature>
<dbReference type="EMBL" id="NCKV01017615">
    <property type="protein sequence ID" value="RWS20426.1"/>
    <property type="molecule type" value="Genomic_DNA"/>
</dbReference>
<feature type="non-terminal residue" evidence="3">
    <location>
        <position position="292"/>
    </location>
</feature>
<feature type="region of interest" description="Disordered" evidence="1">
    <location>
        <begin position="154"/>
        <end position="175"/>
    </location>
</feature>
<feature type="compositionally biased region" description="Basic and acidic residues" evidence="1">
    <location>
        <begin position="247"/>
        <end position="276"/>
    </location>
</feature>
<dbReference type="Proteomes" id="UP000288716">
    <property type="component" value="Unassembled WGS sequence"/>
</dbReference>
<dbReference type="SUPFAM" id="SSF56436">
    <property type="entry name" value="C-type lectin-like"/>
    <property type="match status" value="1"/>
</dbReference>
<evidence type="ECO:0000256" key="1">
    <source>
        <dbReference type="SAM" id="MobiDB-lite"/>
    </source>
</evidence>
<organism evidence="3 4">
    <name type="scientific">Leptotrombidium deliense</name>
    <dbReference type="NCBI Taxonomy" id="299467"/>
    <lineage>
        <taxon>Eukaryota</taxon>
        <taxon>Metazoa</taxon>
        <taxon>Ecdysozoa</taxon>
        <taxon>Arthropoda</taxon>
        <taxon>Chelicerata</taxon>
        <taxon>Arachnida</taxon>
        <taxon>Acari</taxon>
        <taxon>Acariformes</taxon>
        <taxon>Trombidiformes</taxon>
        <taxon>Prostigmata</taxon>
        <taxon>Anystina</taxon>
        <taxon>Parasitengona</taxon>
        <taxon>Trombiculoidea</taxon>
        <taxon>Trombiculidae</taxon>
        <taxon>Leptotrombidium</taxon>
    </lineage>
</organism>
<comment type="caution">
    <text evidence="3">The sequence shown here is derived from an EMBL/GenBank/DDBJ whole genome shotgun (WGS) entry which is preliminary data.</text>
</comment>
<dbReference type="VEuPathDB" id="VectorBase:LDEU011614"/>
<dbReference type="InterPro" id="IPR016187">
    <property type="entry name" value="CTDL_fold"/>
</dbReference>
<dbReference type="InterPro" id="IPR016186">
    <property type="entry name" value="C-type_lectin-like/link_sf"/>
</dbReference>